<dbReference type="KEGG" id="run:DR864_29595"/>
<sequence length="146" mass="16811">MLTELSTEIIDHMLHNQYFGRIGCSAENRTLIEPVMFFYDGLYIYGITRAGTKIDMVRKNPNVAFEIDEMISPGVWHSVLIEGEFEELHDELRDSALYLLKNRKVPVFANEKPGTLTQNPTETEKTVQPIVYRIHIKSKAGRSLRL</sequence>
<dbReference type="OrthoDB" id="9794935at2"/>
<geneLocation type="plasmid" evidence="1 2">
    <name>unnamed6</name>
</geneLocation>
<dbReference type="AlphaFoldDB" id="A0A344TTP9"/>
<gene>
    <name evidence="1" type="ORF">DR864_29595</name>
</gene>
<dbReference type="Pfam" id="PF12900">
    <property type="entry name" value="Pyridox_ox_2"/>
    <property type="match status" value="1"/>
</dbReference>
<name>A0A344TTP9_9BACT</name>
<reference evidence="1 2" key="1">
    <citation type="submission" date="2018-07" db="EMBL/GenBank/DDBJ databases">
        <title>Genome sequencing of Runella.</title>
        <authorList>
            <person name="Baek M.-G."/>
            <person name="Yi H."/>
        </authorList>
    </citation>
    <scope>NUCLEOTIDE SEQUENCE [LARGE SCALE GENOMIC DNA]</scope>
    <source>
        <strain evidence="1 2">HYN0085</strain>
        <plasmid evidence="1 2">unnamed6</plasmid>
    </source>
</reference>
<dbReference type="RefSeq" id="WP_114070760.1">
    <property type="nucleotide sequence ID" value="NZ_CP030856.1"/>
</dbReference>
<evidence type="ECO:0000313" key="2">
    <source>
        <dbReference type="Proteomes" id="UP000251993"/>
    </source>
</evidence>
<dbReference type="EMBL" id="CP030856">
    <property type="protein sequence ID" value="AXE22020.1"/>
    <property type="molecule type" value="Genomic_DNA"/>
</dbReference>
<proteinExistence type="predicted"/>
<dbReference type="SUPFAM" id="SSF50475">
    <property type="entry name" value="FMN-binding split barrel"/>
    <property type="match status" value="1"/>
</dbReference>
<keyword evidence="1" id="KW-0614">Plasmid</keyword>
<dbReference type="Gene3D" id="2.30.110.10">
    <property type="entry name" value="Electron Transport, Fmn-binding Protein, Chain A"/>
    <property type="match status" value="1"/>
</dbReference>
<evidence type="ECO:0000313" key="1">
    <source>
        <dbReference type="EMBL" id="AXE22020.1"/>
    </source>
</evidence>
<organism evidence="1 2">
    <name type="scientific">Runella rosea</name>
    <dbReference type="NCBI Taxonomy" id="2259595"/>
    <lineage>
        <taxon>Bacteria</taxon>
        <taxon>Pseudomonadati</taxon>
        <taxon>Bacteroidota</taxon>
        <taxon>Cytophagia</taxon>
        <taxon>Cytophagales</taxon>
        <taxon>Spirosomataceae</taxon>
        <taxon>Runella</taxon>
    </lineage>
</organism>
<dbReference type="InterPro" id="IPR012349">
    <property type="entry name" value="Split_barrel_FMN-bd"/>
</dbReference>
<keyword evidence="2" id="KW-1185">Reference proteome</keyword>
<dbReference type="InterPro" id="IPR024747">
    <property type="entry name" value="Pyridox_Oxase-rel"/>
</dbReference>
<accession>A0A344TTP9</accession>
<dbReference type="Proteomes" id="UP000251993">
    <property type="component" value="Plasmid unnamed6"/>
</dbReference>
<evidence type="ECO:0008006" key="3">
    <source>
        <dbReference type="Google" id="ProtNLM"/>
    </source>
</evidence>
<protein>
    <recommendedName>
        <fullName evidence="3">Pyridoxamine 5'-phosphate oxidase family protein</fullName>
    </recommendedName>
</protein>